<dbReference type="InterPro" id="IPR023606">
    <property type="entry name" value="CoA-Trfase_III_dom_1_sf"/>
</dbReference>
<dbReference type="Gene3D" id="3.40.50.10540">
    <property type="entry name" value="Crotonobetainyl-coa:carnitine coa-transferase, domain 1"/>
    <property type="match status" value="1"/>
</dbReference>
<protein>
    <submittedName>
        <fullName evidence="2">L-carnitine dehydratase/bile acid-inducible protein F</fullName>
        <ecNumber evidence="2">2.8.3.16</ecNumber>
    </submittedName>
</protein>
<organism evidence="2">
    <name type="scientific">uncultured Arthrobacter sp</name>
    <dbReference type="NCBI Taxonomy" id="114050"/>
    <lineage>
        <taxon>Bacteria</taxon>
        <taxon>Bacillati</taxon>
        <taxon>Actinomycetota</taxon>
        <taxon>Actinomycetes</taxon>
        <taxon>Micrococcales</taxon>
        <taxon>Micrococcaceae</taxon>
        <taxon>Arthrobacter</taxon>
        <taxon>environmental samples</taxon>
    </lineage>
</organism>
<dbReference type="InterPro" id="IPR050483">
    <property type="entry name" value="CoA-transferase_III_domain"/>
</dbReference>
<accession>A0A6J4IZI4</accession>
<dbReference type="PANTHER" id="PTHR48207">
    <property type="entry name" value="SUCCINATE--HYDROXYMETHYLGLUTARATE COA-TRANSFERASE"/>
    <property type="match status" value="1"/>
</dbReference>
<dbReference type="AlphaFoldDB" id="A0A6J4IZI4"/>
<proteinExistence type="predicted"/>
<dbReference type="InterPro" id="IPR003673">
    <property type="entry name" value="CoA-Trfase_fam_III"/>
</dbReference>
<sequence>MSPSVPGSSAPSGQATGARPLQGITVVDLTVNIAGPSASLILADLGARVIKVEPPGGDVSRSWHPQADGVATVFAAFNRSKESVVIDAKTERGRGLLHRMVADADVFVESMRPGKADALGLGWEQLSEINPRLIYCSINAFGSVGPMAGVAGFDAIIQAYSGLMDLTGYPDAEPARVGGAVIDVGTGMWAALGVVTAVLQRHGDGCGRYVPVTMLGTAVSYLMHHLTTAKLTGVDPERLGTAQHNFAPYQGVRALDRMVMVGINTDVMFARAMAALGHPGLAADPRFATNGGRLRNRGELVEEIEKVTSLLLSDDVVDRLTSANVPVSVVRPVGALACDPQMDELGLWGSTPEGVQLPRTPLASATAQTGSIPAAGADTLRVLRELGVEQELLSTLLDLGVIAEAVPPKQKELT</sequence>
<gene>
    <name evidence="2" type="ORF">AVDCRST_MAG83-2849</name>
</gene>
<dbReference type="EC" id="2.8.3.16" evidence="2"/>
<dbReference type="SUPFAM" id="SSF89796">
    <property type="entry name" value="CoA-transferase family III (CaiB/BaiF)"/>
    <property type="match status" value="1"/>
</dbReference>
<name>A0A6J4IZI4_9MICC</name>
<dbReference type="EMBL" id="CADCTE010000155">
    <property type="protein sequence ID" value="CAA9263675.1"/>
    <property type="molecule type" value="Genomic_DNA"/>
</dbReference>
<evidence type="ECO:0000313" key="2">
    <source>
        <dbReference type="EMBL" id="CAA9263675.1"/>
    </source>
</evidence>
<evidence type="ECO:0000256" key="1">
    <source>
        <dbReference type="ARBA" id="ARBA00022679"/>
    </source>
</evidence>
<dbReference type="PANTHER" id="PTHR48207:SF3">
    <property type="entry name" value="SUCCINATE--HYDROXYMETHYLGLUTARATE COA-TRANSFERASE"/>
    <property type="match status" value="1"/>
</dbReference>
<dbReference type="RefSeq" id="WP_294569133.1">
    <property type="nucleotide sequence ID" value="NZ_CADCTE010000155.1"/>
</dbReference>
<dbReference type="GO" id="GO:0033608">
    <property type="term" value="F:formyl-CoA transferase activity"/>
    <property type="evidence" value="ECO:0007669"/>
    <property type="project" value="UniProtKB-EC"/>
</dbReference>
<dbReference type="Pfam" id="PF02515">
    <property type="entry name" value="CoA_transf_3"/>
    <property type="match status" value="1"/>
</dbReference>
<reference evidence="2" key="1">
    <citation type="submission" date="2020-02" db="EMBL/GenBank/DDBJ databases">
        <authorList>
            <person name="Meier V. D."/>
        </authorList>
    </citation>
    <scope>NUCLEOTIDE SEQUENCE</scope>
    <source>
        <strain evidence="2">AVDCRST_MAG83</strain>
    </source>
</reference>
<dbReference type="InterPro" id="IPR044855">
    <property type="entry name" value="CoA-Trfase_III_dom3_sf"/>
</dbReference>
<keyword evidence="1 2" id="KW-0808">Transferase</keyword>
<dbReference type="Gene3D" id="3.30.1540.10">
    <property type="entry name" value="formyl-coa transferase, domain 3"/>
    <property type="match status" value="1"/>
</dbReference>